<sequence>MTAYALVTLNVTDEETFSAYREAAGPAMAKHGATPLSVSREATVIEGDDPAPNVTVILQFEDREAAQGWISDSEIAHVHEMRKASGASKIILM</sequence>
<dbReference type="STRING" id="870908.SAMN04488044_2194"/>
<name>A0A1M5RH02_9RHOB</name>
<evidence type="ECO:0000313" key="2">
    <source>
        <dbReference type="EMBL" id="SHH25430.1"/>
    </source>
</evidence>
<dbReference type="RefSeq" id="WP_072793080.1">
    <property type="nucleotide sequence ID" value="NZ_FQWM01000004.1"/>
</dbReference>
<dbReference type="EMBL" id="FQWM01000004">
    <property type="protein sequence ID" value="SHH25430.1"/>
    <property type="molecule type" value="Genomic_DNA"/>
</dbReference>
<keyword evidence="3" id="KW-1185">Reference proteome</keyword>
<dbReference type="AlphaFoldDB" id="A0A1M5RH02"/>
<dbReference type="Proteomes" id="UP000184211">
    <property type="component" value="Unassembled WGS sequence"/>
</dbReference>
<dbReference type="Pfam" id="PF07045">
    <property type="entry name" value="DUF1330"/>
    <property type="match status" value="1"/>
</dbReference>
<dbReference type="PANTHER" id="PTHR41521:SF4">
    <property type="entry name" value="BLR0684 PROTEIN"/>
    <property type="match status" value="1"/>
</dbReference>
<reference evidence="3" key="1">
    <citation type="submission" date="2016-11" db="EMBL/GenBank/DDBJ databases">
        <authorList>
            <person name="Varghese N."/>
            <person name="Submissions S."/>
        </authorList>
    </citation>
    <scope>NUCLEOTIDE SEQUENCE [LARGE SCALE GENOMIC DNA]</scope>
    <source>
        <strain evidence="3">DSM 28223</strain>
    </source>
</reference>
<dbReference type="PANTHER" id="PTHR41521">
    <property type="match status" value="1"/>
</dbReference>
<dbReference type="InterPro" id="IPR011008">
    <property type="entry name" value="Dimeric_a/b-barrel"/>
</dbReference>
<feature type="domain" description="DUF1330" evidence="1">
    <location>
        <begin position="2"/>
        <end position="92"/>
    </location>
</feature>
<dbReference type="InterPro" id="IPR010753">
    <property type="entry name" value="DUF1330"/>
</dbReference>
<dbReference type="SUPFAM" id="SSF54909">
    <property type="entry name" value="Dimeric alpha+beta barrel"/>
    <property type="match status" value="1"/>
</dbReference>
<accession>A0A1M5RH02</accession>
<evidence type="ECO:0000313" key="3">
    <source>
        <dbReference type="Proteomes" id="UP000184211"/>
    </source>
</evidence>
<dbReference type="Gene3D" id="3.30.70.100">
    <property type="match status" value="1"/>
</dbReference>
<proteinExistence type="predicted"/>
<evidence type="ECO:0000259" key="1">
    <source>
        <dbReference type="Pfam" id="PF07045"/>
    </source>
</evidence>
<gene>
    <name evidence="2" type="ORF">SAMN04488044_2194</name>
</gene>
<protein>
    <submittedName>
        <fullName evidence="2">Uncharacterized conserved protein, DUF1330 family</fullName>
    </submittedName>
</protein>
<organism evidence="2 3">
    <name type="scientific">Cognatishimia maritima</name>
    <dbReference type="NCBI Taxonomy" id="870908"/>
    <lineage>
        <taxon>Bacteria</taxon>
        <taxon>Pseudomonadati</taxon>
        <taxon>Pseudomonadota</taxon>
        <taxon>Alphaproteobacteria</taxon>
        <taxon>Rhodobacterales</taxon>
        <taxon>Paracoccaceae</taxon>
        <taxon>Cognatishimia</taxon>
    </lineage>
</organism>
<dbReference type="OrthoDB" id="9806380at2"/>